<dbReference type="InterPro" id="IPR024752">
    <property type="entry name" value="Myb/SANT-like_dom"/>
</dbReference>
<dbReference type="EnsemblPlants" id="KRH07667">
    <property type="protein sequence ID" value="KRH07667"/>
    <property type="gene ID" value="GLYMA_16G102900"/>
</dbReference>
<dbReference type="Proteomes" id="UP000008827">
    <property type="component" value="Chromosome 16"/>
</dbReference>
<gene>
    <name evidence="2" type="ORF">GLYMA_16G102900</name>
</gene>
<dbReference type="Gramene" id="KRH07667">
    <property type="protein sequence ID" value="KRH07667"/>
    <property type="gene ID" value="GLYMA_16G102900"/>
</dbReference>
<dbReference type="PANTHER" id="PTHR46929:SF3">
    <property type="entry name" value="MYB_SANT-LIKE DOMAIN-CONTAINING PROTEIN"/>
    <property type="match status" value="1"/>
</dbReference>
<sequence length="83" mass="9981">MKHVLAEVLRGQRNLDNKSDGAWKRVAYNTVTAKLYANFEVQVTWENIKNRIKIWRSWYGIVSDILSQSGFDWRWHQIHDCCW</sequence>
<dbReference type="EMBL" id="CM000849">
    <property type="protein sequence ID" value="KRH07667.1"/>
    <property type="molecule type" value="Genomic_DNA"/>
</dbReference>
<evidence type="ECO:0000259" key="1">
    <source>
        <dbReference type="Pfam" id="PF12776"/>
    </source>
</evidence>
<accession>A0A0R0FWM6</accession>
<name>A0A0R0FWM6_SOYBN</name>
<evidence type="ECO:0000313" key="2">
    <source>
        <dbReference type="EMBL" id="KRH07667.1"/>
    </source>
</evidence>
<dbReference type="Pfam" id="PF12776">
    <property type="entry name" value="Myb_DNA-bind_3"/>
    <property type="match status" value="1"/>
</dbReference>
<dbReference type="PANTHER" id="PTHR46929">
    <property type="entry name" value="EXPRESSED PROTEIN"/>
    <property type="match status" value="1"/>
</dbReference>
<reference evidence="2" key="3">
    <citation type="submission" date="2018-07" db="EMBL/GenBank/DDBJ databases">
        <title>WGS assembly of Glycine max.</title>
        <authorList>
            <person name="Schmutz J."/>
            <person name="Cannon S."/>
            <person name="Schlueter J."/>
            <person name="Ma J."/>
            <person name="Mitros T."/>
            <person name="Nelson W."/>
            <person name="Hyten D."/>
            <person name="Song Q."/>
            <person name="Thelen J."/>
            <person name="Cheng J."/>
            <person name="Xu D."/>
            <person name="Hellsten U."/>
            <person name="May G."/>
            <person name="Yu Y."/>
            <person name="Sakurai T."/>
            <person name="Umezawa T."/>
            <person name="Bhattacharyya M."/>
            <person name="Sandhu D."/>
            <person name="Valliyodan B."/>
            <person name="Lindquist E."/>
            <person name="Peto M."/>
            <person name="Grant D."/>
            <person name="Shu S."/>
            <person name="Goodstein D."/>
            <person name="Barry K."/>
            <person name="Futrell-Griggs M."/>
            <person name="Abernathy B."/>
            <person name="Du J."/>
            <person name="Tian Z."/>
            <person name="Zhu L."/>
            <person name="Gill N."/>
            <person name="Joshi T."/>
            <person name="Libault M."/>
            <person name="Sethuraman A."/>
            <person name="Zhang X."/>
            <person name="Shinozaki K."/>
            <person name="Nguyen H."/>
            <person name="Wing R."/>
            <person name="Cregan P."/>
            <person name="Specht J."/>
            <person name="Grimwood J."/>
            <person name="Rokhsar D."/>
            <person name="Stacey G."/>
            <person name="Shoemaker R."/>
            <person name="Jackson S."/>
        </authorList>
    </citation>
    <scope>NUCLEOTIDE SEQUENCE</scope>
    <source>
        <tissue evidence="2">Callus</tissue>
    </source>
</reference>
<protein>
    <recommendedName>
        <fullName evidence="1">Myb/SANT-like domain-containing protein</fullName>
    </recommendedName>
</protein>
<feature type="domain" description="Myb/SANT-like" evidence="1">
    <location>
        <begin position="1"/>
        <end position="73"/>
    </location>
</feature>
<keyword evidence="4" id="KW-1185">Reference proteome</keyword>
<evidence type="ECO:0000313" key="4">
    <source>
        <dbReference type="Proteomes" id="UP000008827"/>
    </source>
</evidence>
<dbReference type="AlphaFoldDB" id="A0A0R0FWM6"/>
<organism evidence="2">
    <name type="scientific">Glycine max</name>
    <name type="common">Soybean</name>
    <name type="synonym">Glycine hispida</name>
    <dbReference type="NCBI Taxonomy" id="3847"/>
    <lineage>
        <taxon>Eukaryota</taxon>
        <taxon>Viridiplantae</taxon>
        <taxon>Streptophyta</taxon>
        <taxon>Embryophyta</taxon>
        <taxon>Tracheophyta</taxon>
        <taxon>Spermatophyta</taxon>
        <taxon>Magnoliopsida</taxon>
        <taxon>eudicotyledons</taxon>
        <taxon>Gunneridae</taxon>
        <taxon>Pentapetalae</taxon>
        <taxon>rosids</taxon>
        <taxon>fabids</taxon>
        <taxon>Fabales</taxon>
        <taxon>Fabaceae</taxon>
        <taxon>Papilionoideae</taxon>
        <taxon>50 kb inversion clade</taxon>
        <taxon>NPAAA clade</taxon>
        <taxon>indigoferoid/millettioid clade</taxon>
        <taxon>Phaseoleae</taxon>
        <taxon>Glycine</taxon>
        <taxon>Glycine subgen. Soja</taxon>
    </lineage>
</organism>
<reference evidence="2 3" key="1">
    <citation type="journal article" date="2010" name="Nature">
        <title>Genome sequence of the palaeopolyploid soybean.</title>
        <authorList>
            <person name="Schmutz J."/>
            <person name="Cannon S.B."/>
            <person name="Schlueter J."/>
            <person name="Ma J."/>
            <person name="Mitros T."/>
            <person name="Nelson W."/>
            <person name="Hyten D.L."/>
            <person name="Song Q."/>
            <person name="Thelen J.J."/>
            <person name="Cheng J."/>
            <person name="Xu D."/>
            <person name="Hellsten U."/>
            <person name="May G.D."/>
            <person name="Yu Y."/>
            <person name="Sakurai T."/>
            <person name="Umezawa T."/>
            <person name="Bhattacharyya M.K."/>
            <person name="Sandhu D."/>
            <person name="Valliyodan B."/>
            <person name="Lindquist E."/>
            <person name="Peto M."/>
            <person name="Grant D."/>
            <person name="Shu S."/>
            <person name="Goodstein D."/>
            <person name="Barry K."/>
            <person name="Futrell-Griggs M."/>
            <person name="Abernathy B."/>
            <person name="Du J."/>
            <person name="Tian Z."/>
            <person name="Zhu L."/>
            <person name="Gill N."/>
            <person name="Joshi T."/>
            <person name="Libault M."/>
            <person name="Sethuraman A."/>
            <person name="Zhang X.-C."/>
            <person name="Shinozaki K."/>
            <person name="Nguyen H.T."/>
            <person name="Wing R.A."/>
            <person name="Cregan P."/>
            <person name="Specht J."/>
            <person name="Grimwood J."/>
            <person name="Rokhsar D."/>
            <person name="Stacey G."/>
            <person name="Shoemaker R.C."/>
            <person name="Jackson S.A."/>
        </authorList>
    </citation>
    <scope>NUCLEOTIDE SEQUENCE</scope>
    <source>
        <strain evidence="3">cv. Williams 82</strain>
        <tissue evidence="2">Callus</tissue>
    </source>
</reference>
<proteinExistence type="predicted"/>
<dbReference type="InParanoid" id="A0A0R0FWM6"/>
<evidence type="ECO:0000313" key="3">
    <source>
        <dbReference type="EnsemblPlants" id="KRH07667"/>
    </source>
</evidence>
<reference evidence="3" key="2">
    <citation type="submission" date="2018-02" db="UniProtKB">
        <authorList>
            <consortium name="EnsemblPlants"/>
        </authorList>
    </citation>
    <scope>IDENTIFICATION</scope>
    <source>
        <strain evidence="3">Williams 82</strain>
    </source>
</reference>